<keyword evidence="3" id="KW-1003">Cell membrane</keyword>
<dbReference type="RefSeq" id="XP_013785454.1">
    <property type="nucleotide sequence ID" value="XM_013930000.1"/>
</dbReference>
<gene>
    <name evidence="14" type="primary">LOC106469500</name>
</gene>
<proteinExistence type="inferred from homology"/>
<feature type="transmembrane region" description="Helical" evidence="11">
    <location>
        <begin position="66"/>
        <end position="89"/>
    </location>
</feature>
<organism evidence="13 14">
    <name type="scientific">Limulus polyphemus</name>
    <name type="common">Atlantic horseshoe crab</name>
    <dbReference type="NCBI Taxonomy" id="6850"/>
    <lineage>
        <taxon>Eukaryota</taxon>
        <taxon>Metazoa</taxon>
        <taxon>Ecdysozoa</taxon>
        <taxon>Arthropoda</taxon>
        <taxon>Chelicerata</taxon>
        <taxon>Merostomata</taxon>
        <taxon>Xiphosura</taxon>
        <taxon>Limulidae</taxon>
        <taxon>Limulus</taxon>
    </lineage>
</organism>
<evidence type="ECO:0000256" key="2">
    <source>
        <dbReference type="ARBA" id="ARBA00010663"/>
    </source>
</evidence>
<dbReference type="Gene3D" id="1.20.1070.10">
    <property type="entry name" value="Rhodopsin 7-helix transmembrane proteins"/>
    <property type="match status" value="1"/>
</dbReference>
<keyword evidence="7 11" id="KW-0472">Membrane</keyword>
<comment type="similarity">
    <text evidence="2 10">Belongs to the G-protein coupled receptor 1 family.</text>
</comment>
<feature type="transmembrane region" description="Helical" evidence="11">
    <location>
        <begin position="188"/>
        <end position="211"/>
    </location>
</feature>
<feature type="transmembrane region" description="Helical" evidence="11">
    <location>
        <begin position="30"/>
        <end position="54"/>
    </location>
</feature>
<dbReference type="PRINTS" id="PR00237">
    <property type="entry name" value="GPCRRHODOPSN"/>
</dbReference>
<dbReference type="SMART" id="SM01381">
    <property type="entry name" value="7TM_GPCR_Srsx"/>
    <property type="match status" value="1"/>
</dbReference>
<evidence type="ECO:0000256" key="6">
    <source>
        <dbReference type="ARBA" id="ARBA00023040"/>
    </source>
</evidence>
<accession>A0ABM1BNB2</accession>
<keyword evidence="6 10" id="KW-0297">G-protein coupled receptor</keyword>
<evidence type="ECO:0000256" key="3">
    <source>
        <dbReference type="ARBA" id="ARBA00022475"/>
    </source>
</evidence>
<feature type="transmembrane region" description="Helical" evidence="11">
    <location>
        <begin position="145"/>
        <end position="168"/>
    </location>
</feature>
<dbReference type="CDD" id="cd15331">
    <property type="entry name" value="7tmA_5-HT1A_invertebrates"/>
    <property type="match status" value="1"/>
</dbReference>
<evidence type="ECO:0000256" key="4">
    <source>
        <dbReference type="ARBA" id="ARBA00022692"/>
    </source>
</evidence>
<evidence type="ECO:0000313" key="13">
    <source>
        <dbReference type="Proteomes" id="UP000694941"/>
    </source>
</evidence>
<evidence type="ECO:0000256" key="8">
    <source>
        <dbReference type="ARBA" id="ARBA00023170"/>
    </source>
</evidence>
<evidence type="ECO:0000256" key="11">
    <source>
        <dbReference type="SAM" id="Phobius"/>
    </source>
</evidence>
<dbReference type="InterPro" id="IPR000276">
    <property type="entry name" value="GPCR_Rhodpsn"/>
</dbReference>
<keyword evidence="4 10" id="KW-0812">Transmembrane</keyword>
<dbReference type="GeneID" id="106469500"/>
<feature type="transmembrane region" description="Helical" evidence="11">
    <location>
        <begin position="328"/>
        <end position="350"/>
    </location>
</feature>
<evidence type="ECO:0000256" key="7">
    <source>
        <dbReference type="ARBA" id="ARBA00023136"/>
    </source>
</evidence>
<evidence type="ECO:0000256" key="5">
    <source>
        <dbReference type="ARBA" id="ARBA00022989"/>
    </source>
</evidence>
<sequence length="374" mass="42132">MHTAGSFHDRQTLTNTTEVSSFEISSLSQITVSVILGLLILTTVIGNLFVIAAIMIEKNLHSVGNYLVLSLAVADLMVACLVMPLSAVYEVTHEWKLDPELCDVWTSCDVLCCTASILHLLAIAMDRYWAITQVNYAQQRSRRRIGVLILSAWCVALVVSVAPVFGWKDAEFKRRIEVEKRCLLSQDLAYQIFATCSSFYLPLVVILILYWKIFQVARKRIRHKPGSKAIIVLKNTHSTTETCPNSPQKSSINTNGITSTSPGGITRLVALAKRDHKQRRESIQSRRERKAAKTLVIITGVFVICWLPFFVMALLMPICSSCELSDMLFSFFLWLGYINSMLNPIIYTIFSPDFQNAFKRILCGKKRTVISRPT</sequence>
<feature type="transmembrane region" description="Helical" evidence="11">
    <location>
        <begin position="104"/>
        <end position="124"/>
    </location>
</feature>
<dbReference type="SUPFAM" id="SSF81321">
    <property type="entry name" value="Family A G protein-coupled receptor-like"/>
    <property type="match status" value="1"/>
</dbReference>
<evidence type="ECO:0000256" key="1">
    <source>
        <dbReference type="ARBA" id="ARBA00004651"/>
    </source>
</evidence>
<evidence type="ECO:0000256" key="9">
    <source>
        <dbReference type="ARBA" id="ARBA00023224"/>
    </source>
</evidence>
<dbReference type="PANTHER" id="PTHR24248">
    <property type="entry name" value="ADRENERGIC RECEPTOR-RELATED G-PROTEIN COUPLED RECEPTOR"/>
    <property type="match status" value="1"/>
</dbReference>
<comment type="subcellular location">
    <subcellularLocation>
        <location evidence="1">Cell membrane</location>
        <topology evidence="1">Multi-pass membrane protein</topology>
    </subcellularLocation>
</comment>
<keyword evidence="13" id="KW-1185">Reference proteome</keyword>
<evidence type="ECO:0000256" key="10">
    <source>
        <dbReference type="RuleBase" id="RU000688"/>
    </source>
</evidence>
<dbReference type="InterPro" id="IPR017452">
    <property type="entry name" value="GPCR_Rhodpsn_7TM"/>
</dbReference>
<dbReference type="PROSITE" id="PS00237">
    <property type="entry name" value="G_PROTEIN_RECEP_F1_1"/>
    <property type="match status" value="1"/>
</dbReference>
<name>A0ABM1BNB2_LIMPO</name>
<feature type="transmembrane region" description="Helical" evidence="11">
    <location>
        <begin position="295"/>
        <end position="316"/>
    </location>
</feature>
<dbReference type="PANTHER" id="PTHR24248:SF200">
    <property type="entry name" value="5-HYDROXYTRYPTAMINE RECEPTOR 1B-LIKE ISOFORM X1"/>
    <property type="match status" value="1"/>
</dbReference>
<evidence type="ECO:0000313" key="14">
    <source>
        <dbReference type="RefSeq" id="XP_013785454.1"/>
    </source>
</evidence>
<keyword evidence="8 10" id="KW-0675">Receptor</keyword>
<protein>
    <submittedName>
        <fullName evidence="14">5-hydroxytryptamine receptor 2A-like</fullName>
    </submittedName>
</protein>
<reference evidence="14" key="1">
    <citation type="submission" date="2025-08" db="UniProtKB">
        <authorList>
            <consortium name="RefSeq"/>
        </authorList>
    </citation>
    <scope>IDENTIFICATION</scope>
    <source>
        <tissue evidence="14">Muscle</tissue>
    </source>
</reference>
<feature type="domain" description="G-protein coupled receptors family 1 profile" evidence="12">
    <location>
        <begin position="46"/>
        <end position="347"/>
    </location>
</feature>
<keyword evidence="9 10" id="KW-0807">Transducer</keyword>
<dbReference type="Pfam" id="PF00001">
    <property type="entry name" value="7tm_1"/>
    <property type="match status" value="1"/>
</dbReference>
<dbReference type="PROSITE" id="PS50262">
    <property type="entry name" value="G_PROTEIN_RECEP_F1_2"/>
    <property type="match status" value="1"/>
</dbReference>
<keyword evidence="5 11" id="KW-1133">Transmembrane helix</keyword>
<dbReference type="Proteomes" id="UP000694941">
    <property type="component" value="Unplaced"/>
</dbReference>
<evidence type="ECO:0000259" key="12">
    <source>
        <dbReference type="PROSITE" id="PS50262"/>
    </source>
</evidence>